<dbReference type="Pfam" id="PF00318">
    <property type="entry name" value="Ribosomal_S2"/>
    <property type="match status" value="1"/>
</dbReference>
<proteinExistence type="inferred from homology"/>
<dbReference type="InterPro" id="IPR001865">
    <property type="entry name" value="Ribosomal_uS2"/>
</dbReference>
<dbReference type="InterPro" id="IPR005706">
    <property type="entry name" value="Ribosomal_uS2_bac/mit/plastid"/>
</dbReference>
<accession>H6QXQ0</accession>
<dbReference type="GO" id="GO:0003735">
    <property type="term" value="F:structural constituent of ribosome"/>
    <property type="evidence" value="ECO:0007669"/>
    <property type="project" value="InterPro"/>
</dbReference>
<keyword evidence="2 5" id="KW-0689">Ribosomal protein</keyword>
<keyword evidence="3 5" id="KW-0687">Ribonucleoprotein</keyword>
<name>H6QXQ0_9RICK</name>
<dbReference type="CDD" id="cd01425">
    <property type="entry name" value="RPS2"/>
    <property type="match status" value="1"/>
</dbReference>
<dbReference type="NCBIfam" id="TIGR01011">
    <property type="entry name" value="rpsB_bact"/>
    <property type="match status" value="1"/>
</dbReference>
<reference evidence="6" key="1">
    <citation type="submission" date="2010-02" db="EMBL/GenBank/DDBJ databases">
        <title>Flagellar genes in a close relative of mitochondria: implications for the origin of eukaryotes.</title>
        <authorList>
            <person name="Bandi C."/>
            <person name="Sassera D."/>
            <person name="Epis S."/>
        </authorList>
    </citation>
    <scope>NUCLEOTIDE SEQUENCE</scope>
</reference>
<dbReference type="GO" id="GO:0006412">
    <property type="term" value="P:translation"/>
    <property type="evidence" value="ECO:0007669"/>
    <property type="project" value="UniProtKB-UniRule"/>
</dbReference>
<evidence type="ECO:0000256" key="5">
    <source>
        <dbReference type="HAMAP-Rule" id="MF_00291"/>
    </source>
</evidence>
<dbReference type="PANTHER" id="PTHR12534">
    <property type="entry name" value="30S RIBOSOMAL PROTEIN S2 PROKARYOTIC AND ORGANELLAR"/>
    <property type="match status" value="1"/>
</dbReference>
<protein>
    <recommendedName>
        <fullName evidence="4 5">Small ribosomal subunit protein uS2</fullName>
    </recommendedName>
</protein>
<dbReference type="SUPFAM" id="SSF52313">
    <property type="entry name" value="Ribosomal protein S2"/>
    <property type="match status" value="1"/>
</dbReference>
<dbReference type="PROSITE" id="PS00962">
    <property type="entry name" value="RIBOSOMAL_S2_1"/>
    <property type="match status" value="1"/>
</dbReference>
<evidence type="ECO:0000256" key="2">
    <source>
        <dbReference type="ARBA" id="ARBA00022980"/>
    </source>
</evidence>
<dbReference type="HAMAP" id="MF_00291_B">
    <property type="entry name" value="Ribosomal_uS2_B"/>
    <property type="match status" value="1"/>
</dbReference>
<evidence type="ECO:0000256" key="4">
    <source>
        <dbReference type="ARBA" id="ARBA00035256"/>
    </source>
</evidence>
<dbReference type="EMBL" id="FN666483">
    <property type="protein sequence ID" value="CBJ36197.1"/>
    <property type="molecule type" value="Genomic_DNA"/>
</dbReference>
<dbReference type="GO" id="GO:0022627">
    <property type="term" value="C:cytosolic small ribosomal subunit"/>
    <property type="evidence" value="ECO:0007669"/>
    <property type="project" value="TreeGrafter"/>
</dbReference>
<dbReference type="Gene3D" id="3.40.50.10490">
    <property type="entry name" value="Glucose-6-phosphate isomerase like protein, domain 1"/>
    <property type="match status" value="1"/>
</dbReference>
<sequence>MNQSKFTVRQLFEAGVHFGHRRNLWNPKMSQYIYGVRNNMHIVNLKDTYYMLNVALDVLKSVAAKNGKILFVGTKRQATEVVAENAQKCGQHYVNYRWPGGMLTNWHTVSRSLKTLEEFEKQLADKDSLLTKKERLNLTKKKERLEKMLGGIRNMNGLPDLIFVIDTNEQRIAIEEANKLNIPVIAVVDTNASLEGVTYVIPGNDDASKAIELYMNLAQESVLEGIQQSLIKAGVDIGAAEKALIEDSANFNAKKE</sequence>
<dbReference type="Gene3D" id="1.10.287.610">
    <property type="entry name" value="Helix hairpin bin"/>
    <property type="match status" value="1"/>
</dbReference>
<evidence type="ECO:0000256" key="3">
    <source>
        <dbReference type="ARBA" id="ARBA00023274"/>
    </source>
</evidence>
<organism evidence="6">
    <name type="scientific">Candidatus Midichloria mitochondrii</name>
    <dbReference type="NCBI Taxonomy" id="234827"/>
    <lineage>
        <taxon>Bacteria</taxon>
        <taxon>Pseudomonadati</taxon>
        <taxon>Pseudomonadota</taxon>
        <taxon>Alphaproteobacteria</taxon>
        <taxon>Rickettsiales</taxon>
        <taxon>Candidatus Midichloriaceae</taxon>
        <taxon>Candidatus Midichloria</taxon>
    </lineage>
</organism>
<evidence type="ECO:0000313" key="6">
    <source>
        <dbReference type="EMBL" id="CBJ36197.1"/>
    </source>
</evidence>
<dbReference type="InterPro" id="IPR023591">
    <property type="entry name" value="Ribosomal_uS2_flav_dom_sf"/>
</dbReference>
<dbReference type="PANTHER" id="PTHR12534:SF0">
    <property type="entry name" value="SMALL RIBOSOMAL SUBUNIT PROTEIN US2M"/>
    <property type="match status" value="1"/>
</dbReference>
<dbReference type="PRINTS" id="PR00395">
    <property type="entry name" value="RIBOSOMALS2"/>
</dbReference>
<comment type="similarity">
    <text evidence="1 5">Belongs to the universal ribosomal protein uS2 family.</text>
</comment>
<gene>
    <name evidence="5 6" type="primary">rpsB</name>
</gene>
<dbReference type="InterPro" id="IPR018130">
    <property type="entry name" value="Ribosomal_uS2_CS"/>
</dbReference>
<dbReference type="AlphaFoldDB" id="H6QXQ0"/>
<evidence type="ECO:0000256" key="1">
    <source>
        <dbReference type="ARBA" id="ARBA00006242"/>
    </source>
</evidence>